<evidence type="ECO:0000256" key="3">
    <source>
        <dbReference type="ARBA" id="ARBA00022989"/>
    </source>
</evidence>
<dbReference type="Proteomes" id="UP000315389">
    <property type="component" value="Unassembled WGS sequence"/>
</dbReference>
<keyword evidence="8" id="KW-1185">Reference proteome</keyword>
<organism evidence="7 8">
    <name type="scientific">Rarobacter faecitabidus</name>
    <dbReference type="NCBI Taxonomy" id="13243"/>
    <lineage>
        <taxon>Bacteria</taxon>
        <taxon>Bacillati</taxon>
        <taxon>Actinomycetota</taxon>
        <taxon>Actinomycetes</taxon>
        <taxon>Micrococcales</taxon>
        <taxon>Rarobacteraceae</taxon>
        <taxon>Rarobacter</taxon>
    </lineage>
</organism>
<keyword evidence="4 6" id="KW-0472">Membrane</keyword>
<comment type="subcellular location">
    <subcellularLocation>
        <location evidence="1">Membrane</location>
        <topology evidence="1">Multi-pass membrane protein</topology>
    </subcellularLocation>
</comment>
<evidence type="ECO:0000256" key="5">
    <source>
        <dbReference type="SAM" id="MobiDB-lite"/>
    </source>
</evidence>
<proteinExistence type="predicted"/>
<gene>
    <name evidence="7" type="ORF">FB461_1738</name>
</gene>
<evidence type="ECO:0000256" key="2">
    <source>
        <dbReference type="ARBA" id="ARBA00022692"/>
    </source>
</evidence>
<accession>A0A542ZP20</accession>
<dbReference type="InterPro" id="IPR019109">
    <property type="entry name" value="MamF_MmsF"/>
</dbReference>
<comment type="caution">
    <text evidence="7">The sequence shown here is derived from an EMBL/GenBank/DDBJ whole genome shotgun (WGS) entry which is preliminary data.</text>
</comment>
<keyword evidence="2 6" id="KW-0812">Transmembrane</keyword>
<dbReference type="EMBL" id="VFOS01000002">
    <property type="protein sequence ID" value="TQL62102.1"/>
    <property type="molecule type" value="Genomic_DNA"/>
</dbReference>
<sequence>MTSPTDPTNPYQQGTPGAQGPEPTFNQVPPEGASPYQQQAPGYEQPATGYQQPAPGYGQPTPAYASGPVTDDALSTVKLNLWLSVFFSWIPALIFFLTQKDVPANVKDIHRENLNFQILRTIAGLVVWIPIVGWALFIVLLVFAIIAAVQAPDVVAQGGTYKYKFNIQFIK</sequence>
<keyword evidence="3 6" id="KW-1133">Transmembrane helix</keyword>
<dbReference type="AlphaFoldDB" id="A0A542ZP20"/>
<protein>
    <submittedName>
        <fullName evidence="7">Putative Tic20 family protein</fullName>
    </submittedName>
</protein>
<dbReference type="Pfam" id="PF09685">
    <property type="entry name" value="MamF_MmsF"/>
    <property type="match status" value="1"/>
</dbReference>
<reference evidence="7 8" key="1">
    <citation type="submission" date="2019-06" db="EMBL/GenBank/DDBJ databases">
        <title>Sequencing the genomes of 1000 actinobacteria strains.</title>
        <authorList>
            <person name="Klenk H.-P."/>
        </authorList>
    </citation>
    <scope>NUCLEOTIDE SEQUENCE [LARGE SCALE GENOMIC DNA]</scope>
    <source>
        <strain evidence="7 8">DSM 4813</strain>
    </source>
</reference>
<feature type="transmembrane region" description="Helical" evidence="6">
    <location>
        <begin position="79"/>
        <end position="97"/>
    </location>
</feature>
<evidence type="ECO:0000256" key="6">
    <source>
        <dbReference type="SAM" id="Phobius"/>
    </source>
</evidence>
<evidence type="ECO:0000256" key="4">
    <source>
        <dbReference type="ARBA" id="ARBA00023136"/>
    </source>
</evidence>
<feature type="transmembrane region" description="Helical" evidence="6">
    <location>
        <begin position="118"/>
        <end position="149"/>
    </location>
</feature>
<dbReference type="OrthoDB" id="4953767at2"/>
<evidence type="ECO:0000313" key="7">
    <source>
        <dbReference type="EMBL" id="TQL62102.1"/>
    </source>
</evidence>
<dbReference type="RefSeq" id="WP_142121092.1">
    <property type="nucleotide sequence ID" value="NZ_BAAASV010000002.1"/>
</dbReference>
<feature type="compositionally biased region" description="Polar residues" evidence="5">
    <location>
        <begin position="1"/>
        <end position="16"/>
    </location>
</feature>
<name>A0A542ZP20_RARFA</name>
<evidence type="ECO:0000256" key="1">
    <source>
        <dbReference type="ARBA" id="ARBA00004141"/>
    </source>
</evidence>
<feature type="region of interest" description="Disordered" evidence="5">
    <location>
        <begin position="1"/>
        <end position="63"/>
    </location>
</feature>
<evidence type="ECO:0000313" key="8">
    <source>
        <dbReference type="Proteomes" id="UP000315389"/>
    </source>
</evidence>